<name>A0A4Y1ZIN8_9BACL</name>
<evidence type="ECO:0000256" key="1">
    <source>
        <dbReference type="SAM" id="MobiDB-lite"/>
    </source>
</evidence>
<evidence type="ECO:0000313" key="2">
    <source>
        <dbReference type="EMBL" id="GAY79017.1"/>
    </source>
</evidence>
<dbReference type="AlphaFoldDB" id="A0A4Y1ZIN8"/>
<sequence>MMRCGHLDRGHKQGNRINGARKGLVPVPIGRRVITDF</sequence>
<evidence type="ECO:0000313" key="3">
    <source>
        <dbReference type="Proteomes" id="UP000319716"/>
    </source>
</evidence>
<feature type="region of interest" description="Disordered" evidence="1">
    <location>
        <begin position="1"/>
        <end position="22"/>
    </location>
</feature>
<comment type="caution">
    <text evidence="2">The sequence shown here is derived from an EMBL/GenBank/DDBJ whole genome shotgun (WGS) entry which is preliminary data.</text>
</comment>
<organism evidence="2 3">
    <name type="scientific">Sporolactobacillus inulinus</name>
    <dbReference type="NCBI Taxonomy" id="2078"/>
    <lineage>
        <taxon>Bacteria</taxon>
        <taxon>Bacillati</taxon>
        <taxon>Bacillota</taxon>
        <taxon>Bacilli</taxon>
        <taxon>Bacillales</taxon>
        <taxon>Sporolactobacillaceae</taxon>
        <taxon>Sporolactobacillus</taxon>
    </lineage>
</organism>
<dbReference type="EMBL" id="BEXB01000078">
    <property type="protein sequence ID" value="GAY79017.1"/>
    <property type="molecule type" value="Genomic_DNA"/>
</dbReference>
<proteinExistence type="predicted"/>
<accession>A0A4Y1ZIN8</accession>
<reference evidence="2 3" key="1">
    <citation type="submission" date="2017-11" db="EMBL/GenBank/DDBJ databases">
        <title>Draft Genome Sequence of Sporolactobacillus inulinus NBRC 111894 Isolated from Koso, a Japanese Sugar-Vegetable Fermented Beverage.</title>
        <authorList>
            <person name="Chiou T.Y."/>
            <person name="Oshima K."/>
            <person name="Suda W."/>
            <person name="Hattori M."/>
            <person name="Takahashi T."/>
        </authorList>
    </citation>
    <scope>NUCLEOTIDE SEQUENCE [LARGE SCALE GENOMIC DNA]</scope>
    <source>
        <strain evidence="2 3">NBRC111894</strain>
    </source>
</reference>
<protein>
    <submittedName>
        <fullName evidence="2">Uncharacterized protein</fullName>
    </submittedName>
</protein>
<dbReference type="Proteomes" id="UP000319716">
    <property type="component" value="Unassembled WGS sequence"/>
</dbReference>
<gene>
    <name evidence="2" type="ORF">NBRC111894_4571</name>
</gene>
<feature type="compositionally biased region" description="Basic and acidic residues" evidence="1">
    <location>
        <begin position="1"/>
        <end position="11"/>
    </location>
</feature>